<dbReference type="SUPFAM" id="SSF52047">
    <property type="entry name" value="RNI-like"/>
    <property type="match status" value="1"/>
</dbReference>
<protein>
    <submittedName>
        <fullName evidence="1">Uncharacterized protein</fullName>
    </submittedName>
</protein>
<name>A0A152A3Y0_TIELA</name>
<sequence length="409" mass="46580">MILVCKYWKDTLIPNLSFQYYLIENKRDLNLLNGLKNRYGRDCFDFKVIELTRVASRLLLQDSDISTTVTPLVTKYQTLNPMDLVSKFTNVNSLVLIVDDSNSGDINGTIMLLRSNTKSLQKLVDLDIRFSHLPLGTLDLRNTIDELPNLESLKCTYFKDLTPMSSSILPLNFSNKSVSRLFLKKMKITCRNIQDLLNRTKTLTHLTITNLLESDMDAILVSLTSTNKTITYLSLELNTSNSVDCTLVRNLLLKNKVLQTCLLFAKLNPPSLQQPLPESLTLNDTLTDLSIYNFEMISIKFSKLVQLSINSTIQSVDRIMESLESPSLKSLSLFYSSQSTSTKPLIDLLNRFEYLQTLILKGSNSTWNDIINSLKDKSLQLNYLIPDTCISPITLLPPKQLIQYYQECK</sequence>
<dbReference type="EMBL" id="LODT01000013">
    <property type="protein sequence ID" value="KYR00926.1"/>
    <property type="molecule type" value="Genomic_DNA"/>
</dbReference>
<dbReference type="Proteomes" id="UP000076078">
    <property type="component" value="Unassembled WGS sequence"/>
</dbReference>
<dbReference type="InterPro" id="IPR001611">
    <property type="entry name" value="Leu-rich_rpt"/>
</dbReference>
<evidence type="ECO:0000313" key="1">
    <source>
        <dbReference type="EMBL" id="KYR00926.1"/>
    </source>
</evidence>
<gene>
    <name evidence="1" type="ORF">DLAC_02989</name>
</gene>
<dbReference type="InParanoid" id="A0A152A3Y0"/>
<accession>A0A152A3Y0</accession>
<dbReference type="AlphaFoldDB" id="A0A152A3Y0"/>
<comment type="caution">
    <text evidence="1">The sequence shown here is derived from an EMBL/GenBank/DDBJ whole genome shotgun (WGS) entry which is preliminary data.</text>
</comment>
<dbReference type="PROSITE" id="PS51450">
    <property type="entry name" value="LRR"/>
    <property type="match status" value="1"/>
</dbReference>
<proteinExistence type="predicted"/>
<evidence type="ECO:0000313" key="2">
    <source>
        <dbReference type="Proteomes" id="UP000076078"/>
    </source>
</evidence>
<keyword evidence="2" id="KW-1185">Reference proteome</keyword>
<organism evidence="1 2">
    <name type="scientific">Tieghemostelium lacteum</name>
    <name type="common">Slime mold</name>
    <name type="synonym">Dictyostelium lacteum</name>
    <dbReference type="NCBI Taxonomy" id="361077"/>
    <lineage>
        <taxon>Eukaryota</taxon>
        <taxon>Amoebozoa</taxon>
        <taxon>Evosea</taxon>
        <taxon>Eumycetozoa</taxon>
        <taxon>Dictyostelia</taxon>
        <taxon>Dictyosteliales</taxon>
        <taxon>Raperosteliaceae</taxon>
        <taxon>Tieghemostelium</taxon>
    </lineage>
</organism>
<reference evidence="1 2" key="1">
    <citation type="submission" date="2015-12" db="EMBL/GenBank/DDBJ databases">
        <title>Dictyostelia acquired genes for synthesis and detection of signals that induce cell-type specialization by lateral gene transfer from prokaryotes.</title>
        <authorList>
            <person name="Gloeckner G."/>
            <person name="Schaap P."/>
        </authorList>
    </citation>
    <scope>NUCLEOTIDE SEQUENCE [LARGE SCALE GENOMIC DNA]</scope>
    <source>
        <strain evidence="1 2">TK</strain>
    </source>
</reference>